<dbReference type="RefSeq" id="WP_014323547.1">
    <property type="nucleotide sequence ID" value="NC_016803.1"/>
</dbReference>
<dbReference type="InterPro" id="IPR001309">
    <property type="entry name" value="Pept_C14_p20"/>
</dbReference>
<dbReference type="InterPro" id="IPR011600">
    <property type="entry name" value="Pept_C14_caspase"/>
</dbReference>
<evidence type="ECO:0000313" key="6">
    <source>
        <dbReference type="Proteomes" id="UP000007845"/>
    </source>
</evidence>
<dbReference type="PROSITE" id="PS50208">
    <property type="entry name" value="CASPASE_P20"/>
    <property type="match status" value="1"/>
</dbReference>
<feature type="domain" description="Caspase family p20" evidence="4">
    <location>
        <begin position="29"/>
        <end position="158"/>
    </location>
</feature>
<dbReference type="HOGENOM" id="CLU_492382_0_0_7"/>
<comment type="similarity">
    <text evidence="1">Belongs to the peptidase C14A family.</text>
</comment>
<dbReference type="Pfam" id="PF00656">
    <property type="entry name" value="Peptidase_C14"/>
    <property type="match status" value="1"/>
</dbReference>
<dbReference type="SUPFAM" id="SSF52129">
    <property type="entry name" value="Caspase-like"/>
    <property type="match status" value="1"/>
</dbReference>
<dbReference type="InterPro" id="IPR052039">
    <property type="entry name" value="Caspase-related_regulators"/>
</dbReference>
<protein>
    <submittedName>
        <fullName evidence="5">Peptidase C14 caspase catalytic subunit p20</fullName>
    </submittedName>
</protein>
<evidence type="ECO:0000313" key="5">
    <source>
        <dbReference type="EMBL" id="EGB16123.1"/>
    </source>
</evidence>
<evidence type="ECO:0000256" key="2">
    <source>
        <dbReference type="SAM" id="MobiDB-lite"/>
    </source>
</evidence>
<evidence type="ECO:0000256" key="1">
    <source>
        <dbReference type="ARBA" id="ARBA00010134"/>
    </source>
</evidence>
<dbReference type="STRING" id="641491.DND132_2920"/>
<dbReference type="PANTHER" id="PTHR22576">
    <property type="entry name" value="MUCOSA ASSOCIATED LYMPHOID TISSUE LYMPHOMA TRANSLOCATION PROTEIN 1/PARACASPASE"/>
    <property type="match status" value="1"/>
</dbReference>
<dbReference type="Proteomes" id="UP000007845">
    <property type="component" value="Chromosome"/>
</dbReference>
<dbReference type="PANTHER" id="PTHR22576:SF37">
    <property type="entry name" value="MUCOSA-ASSOCIATED LYMPHOID TISSUE LYMPHOMA TRANSLOCATION PROTEIN 1"/>
    <property type="match status" value="1"/>
</dbReference>
<dbReference type="GO" id="GO:0004197">
    <property type="term" value="F:cysteine-type endopeptidase activity"/>
    <property type="evidence" value="ECO:0007669"/>
    <property type="project" value="InterPro"/>
</dbReference>
<evidence type="ECO:0000256" key="3">
    <source>
        <dbReference type="SAM" id="SignalP"/>
    </source>
</evidence>
<evidence type="ECO:0000259" key="4">
    <source>
        <dbReference type="PROSITE" id="PS50208"/>
    </source>
</evidence>
<dbReference type="EMBL" id="CP003220">
    <property type="protein sequence ID" value="EGB16123.1"/>
    <property type="molecule type" value="Genomic_DNA"/>
</dbReference>
<dbReference type="InterPro" id="IPR029030">
    <property type="entry name" value="Caspase-like_dom_sf"/>
</dbReference>
<dbReference type="eggNOG" id="COG4249">
    <property type="taxonomic scope" value="Bacteria"/>
</dbReference>
<keyword evidence="6" id="KW-1185">Reference proteome</keyword>
<dbReference type="AlphaFoldDB" id="F0JJM4"/>
<proteinExistence type="inferred from homology"/>
<dbReference type="GO" id="GO:0006508">
    <property type="term" value="P:proteolysis"/>
    <property type="evidence" value="ECO:0007669"/>
    <property type="project" value="InterPro"/>
</dbReference>
<dbReference type="SMART" id="SM00115">
    <property type="entry name" value="CASc"/>
    <property type="match status" value="1"/>
</dbReference>
<dbReference type="InterPro" id="IPR015917">
    <property type="entry name" value="Pept_C14A"/>
</dbReference>
<feature type="region of interest" description="Disordered" evidence="2">
    <location>
        <begin position="320"/>
        <end position="347"/>
    </location>
</feature>
<feature type="chain" id="PRO_5003255564" evidence="3">
    <location>
        <begin position="27"/>
        <end position="553"/>
    </location>
</feature>
<organism evidence="5 6">
    <name type="scientific">Pseudodesulfovibrio mercurii</name>
    <dbReference type="NCBI Taxonomy" id="641491"/>
    <lineage>
        <taxon>Bacteria</taxon>
        <taxon>Pseudomonadati</taxon>
        <taxon>Thermodesulfobacteriota</taxon>
        <taxon>Desulfovibrionia</taxon>
        <taxon>Desulfovibrionales</taxon>
        <taxon>Desulfovibrionaceae</taxon>
    </lineage>
</organism>
<feature type="signal peptide" evidence="3">
    <location>
        <begin position="1"/>
        <end position="26"/>
    </location>
</feature>
<sequence length="553" mass="60321" precursor="true">MHTRTPIAIVVSLLATTLLLLAPARAAAPQKTALVIGNSAYPGMPLANPVHDATDVGRELEGLGFRVTLLTDGTRRQMENAVRKLSRQLADGGVGLFYFAGHGIQVNGENYLIPVDADIETEADVPYEAVSAGRILDHLKLAGNQMNIIILDACRNNPFARSMRSETTGLARMDAPTGSIMAYATAPGSVAADGEGRNGVYTKNLLAAMNTPGLDIYDTFMQVRRGVIRDTGGRQTPWESSSLIGKFYFREKKPEPVAAPTPPPAPAVTPETEALKAQLLAMQQQMAALQEQARQNAELVQTRQPDDSNEELKAQLAAVQQQMAAMQEQAETRPQPVPAPQSGQTDEELKAQLEAMRQQVAALQQNRIVSGGSDIVHTDVDPLSARQKALSAANGRLVLSVAPMAFAWTYKYKRRDWEVKGREKLLSVLAERKDVLSVFCAGDGDSPAHPYTLSPNAEAILWSGGASRPPDTNILRQMAVQLHADTLMAVSTYLSTLNTSNQIYVLCNFYDAKKDTLKTFTLKESRGSYYPVTRYLFFLKESVNQALDEYMGK</sequence>
<name>F0JJM4_9BACT</name>
<dbReference type="Gene3D" id="3.40.50.1460">
    <property type="match status" value="1"/>
</dbReference>
<feature type="compositionally biased region" description="Low complexity" evidence="2">
    <location>
        <begin position="320"/>
        <end position="329"/>
    </location>
</feature>
<reference evidence="5 6" key="1">
    <citation type="journal article" date="2011" name="J. Bacteriol.">
        <title>Genome sequence of the mercury-methylating strain Desulfovibrio desulfuricans ND132.</title>
        <authorList>
            <person name="Brown S.D."/>
            <person name="Gilmour C.C."/>
            <person name="Kucken A.M."/>
            <person name="Wall J.D."/>
            <person name="Elias D.A."/>
            <person name="Brandt C.C."/>
            <person name="Podar M."/>
            <person name="Chertkov O."/>
            <person name="Held B."/>
            <person name="Bruce D.C."/>
            <person name="Detter J.C."/>
            <person name="Tapia R."/>
            <person name="Han C.S."/>
            <person name="Goodwin L.A."/>
            <person name="Cheng J.F."/>
            <person name="Pitluck S."/>
            <person name="Woyke T."/>
            <person name="Mikhailova N."/>
            <person name="Ivanova N.N."/>
            <person name="Han J."/>
            <person name="Lucas S."/>
            <person name="Lapidus A.L."/>
            <person name="Land M.L."/>
            <person name="Hauser L.J."/>
            <person name="Palumbo A.V."/>
        </authorList>
    </citation>
    <scope>NUCLEOTIDE SEQUENCE [LARGE SCALE GENOMIC DNA]</scope>
    <source>
        <strain evidence="5 6">ND132</strain>
    </source>
</reference>
<keyword evidence="3" id="KW-0732">Signal</keyword>
<accession>F0JJM4</accession>
<dbReference type="KEGG" id="ddn:DND132_2920"/>
<gene>
    <name evidence="5" type="ORF">DND132_2920</name>
</gene>